<protein>
    <submittedName>
        <fullName evidence="1">Uncharacterized protein</fullName>
    </submittedName>
</protein>
<organism evidence="1 2">
    <name type="scientific">Gossypium lobatum</name>
    <dbReference type="NCBI Taxonomy" id="34289"/>
    <lineage>
        <taxon>Eukaryota</taxon>
        <taxon>Viridiplantae</taxon>
        <taxon>Streptophyta</taxon>
        <taxon>Embryophyta</taxon>
        <taxon>Tracheophyta</taxon>
        <taxon>Spermatophyta</taxon>
        <taxon>Magnoliopsida</taxon>
        <taxon>eudicotyledons</taxon>
        <taxon>Gunneridae</taxon>
        <taxon>Pentapetalae</taxon>
        <taxon>rosids</taxon>
        <taxon>malvids</taxon>
        <taxon>Malvales</taxon>
        <taxon>Malvaceae</taxon>
        <taxon>Malvoideae</taxon>
        <taxon>Gossypium</taxon>
    </lineage>
</organism>
<proteinExistence type="predicted"/>
<evidence type="ECO:0000313" key="1">
    <source>
        <dbReference type="EMBL" id="MBA0566271.1"/>
    </source>
</evidence>
<keyword evidence="2" id="KW-1185">Reference proteome</keyword>
<gene>
    <name evidence="1" type="ORF">Golob_011102</name>
</gene>
<accession>A0A7J8MNF6</accession>
<name>A0A7J8MNF6_9ROSI</name>
<dbReference type="Proteomes" id="UP000593572">
    <property type="component" value="Unassembled WGS sequence"/>
</dbReference>
<evidence type="ECO:0000313" key="2">
    <source>
        <dbReference type="Proteomes" id="UP000593572"/>
    </source>
</evidence>
<comment type="caution">
    <text evidence="1">The sequence shown here is derived from an EMBL/GenBank/DDBJ whole genome shotgun (WGS) entry which is preliminary data.</text>
</comment>
<reference evidence="1 2" key="1">
    <citation type="journal article" date="2019" name="Genome Biol. Evol.">
        <title>Insights into the evolution of the New World diploid cottons (Gossypium, subgenus Houzingenia) based on genome sequencing.</title>
        <authorList>
            <person name="Grover C.E."/>
            <person name="Arick M.A. 2nd"/>
            <person name="Thrash A."/>
            <person name="Conover J.L."/>
            <person name="Sanders W.S."/>
            <person name="Peterson D.G."/>
            <person name="Frelichowski J.E."/>
            <person name="Scheffler J.A."/>
            <person name="Scheffler B.E."/>
            <person name="Wendel J.F."/>
        </authorList>
    </citation>
    <scope>NUCLEOTIDE SEQUENCE [LARGE SCALE GENOMIC DNA]</scope>
    <source>
        <strain evidence="1">157</strain>
        <tissue evidence="1">Leaf</tissue>
    </source>
</reference>
<dbReference type="AlphaFoldDB" id="A0A7J8MNF6"/>
<sequence>MKYETFFKFLILSRNPTCKC</sequence>
<dbReference type="EMBL" id="JABEZX010000009">
    <property type="protein sequence ID" value="MBA0566271.1"/>
    <property type="molecule type" value="Genomic_DNA"/>
</dbReference>